<dbReference type="InterPro" id="IPR036388">
    <property type="entry name" value="WH-like_DNA-bd_sf"/>
</dbReference>
<evidence type="ECO:0000256" key="8">
    <source>
        <dbReference type="ARBA" id="ARBA00023163"/>
    </source>
</evidence>
<dbReference type="PRINTS" id="PR01467">
    <property type="entry name" value="ARGREPRESSOR"/>
</dbReference>
<feature type="domain" description="Arginine repressor DNA-binding" evidence="10">
    <location>
        <begin position="1"/>
        <end position="54"/>
    </location>
</feature>
<dbReference type="SUPFAM" id="SSF46785">
    <property type="entry name" value="Winged helix' DNA-binding domain"/>
    <property type="match status" value="1"/>
</dbReference>
<dbReference type="GO" id="GO:0034618">
    <property type="term" value="F:arginine binding"/>
    <property type="evidence" value="ECO:0007669"/>
    <property type="project" value="InterPro"/>
</dbReference>
<evidence type="ECO:0000313" key="13">
    <source>
        <dbReference type="Proteomes" id="UP000192907"/>
    </source>
</evidence>
<evidence type="ECO:0000256" key="4">
    <source>
        <dbReference type="ARBA" id="ARBA00021148"/>
    </source>
</evidence>
<evidence type="ECO:0000256" key="6">
    <source>
        <dbReference type="ARBA" id="ARBA00023015"/>
    </source>
</evidence>
<dbReference type="GO" id="GO:0051259">
    <property type="term" value="P:protein complex oligomerization"/>
    <property type="evidence" value="ECO:0007669"/>
    <property type="project" value="InterPro"/>
</dbReference>
<dbReference type="InterPro" id="IPR036390">
    <property type="entry name" value="WH_DNA-bd_sf"/>
</dbReference>
<organism evidence="12 13">
    <name type="scientific">Pseudobacteriovorax antillogorgiicola</name>
    <dbReference type="NCBI Taxonomy" id="1513793"/>
    <lineage>
        <taxon>Bacteria</taxon>
        <taxon>Pseudomonadati</taxon>
        <taxon>Bdellovibrionota</taxon>
        <taxon>Oligoflexia</taxon>
        <taxon>Oligoflexales</taxon>
        <taxon>Pseudobacteriovoracaceae</taxon>
        <taxon>Pseudobacteriovorax</taxon>
    </lineage>
</organism>
<proteinExistence type="inferred from homology"/>
<dbReference type="GO" id="GO:0003677">
    <property type="term" value="F:DNA binding"/>
    <property type="evidence" value="ECO:0007669"/>
    <property type="project" value="UniProtKB-KW"/>
</dbReference>
<evidence type="ECO:0000256" key="1">
    <source>
        <dbReference type="ARBA" id="ARBA00004496"/>
    </source>
</evidence>
<dbReference type="InterPro" id="IPR001669">
    <property type="entry name" value="Arg_repress"/>
</dbReference>
<comment type="similarity">
    <text evidence="3 9">Belongs to the ArgR family.</text>
</comment>
<keyword evidence="13" id="KW-1185">Reference proteome</keyword>
<dbReference type="GO" id="GO:1900079">
    <property type="term" value="P:regulation of arginine biosynthetic process"/>
    <property type="evidence" value="ECO:0007669"/>
    <property type="project" value="UniProtKB-UniRule"/>
</dbReference>
<dbReference type="AlphaFoldDB" id="A0A1Y6BAT8"/>
<keyword evidence="9" id="KW-0028">Amino-acid biosynthesis</keyword>
<name>A0A1Y6BAT8_9BACT</name>
<dbReference type="GO" id="GO:0006526">
    <property type="term" value="P:L-arginine biosynthetic process"/>
    <property type="evidence" value="ECO:0007669"/>
    <property type="project" value="UniProtKB-UniPathway"/>
</dbReference>
<evidence type="ECO:0000259" key="11">
    <source>
        <dbReference type="Pfam" id="PF02863"/>
    </source>
</evidence>
<dbReference type="PANTHER" id="PTHR34471:SF1">
    <property type="entry name" value="ARGININE REPRESSOR"/>
    <property type="match status" value="1"/>
</dbReference>
<dbReference type="Gene3D" id="3.30.1360.40">
    <property type="match status" value="1"/>
</dbReference>
<dbReference type="Proteomes" id="UP000192907">
    <property type="component" value="Unassembled WGS sequence"/>
</dbReference>
<evidence type="ECO:0000313" key="12">
    <source>
        <dbReference type="EMBL" id="SME94522.1"/>
    </source>
</evidence>
<evidence type="ECO:0000256" key="5">
    <source>
        <dbReference type="ARBA" id="ARBA00022490"/>
    </source>
</evidence>
<accession>A0A1Y6BAT8</accession>
<comment type="pathway">
    <text evidence="2 9">Amino-acid biosynthesis; L-arginine biosynthesis [regulation].</text>
</comment>
<evidence type="ECO:0000256" key="3">
    <source>
        <dbReference type="ARBA" id="ARBA00008316"/>
    </source>
</evidence>
<reference evidence="13" key="1">
    <citation type="submission" date="2017-04" db="EMBL/GenBank/DDBJ databases">
        <authorList>
            <person name="Varghese N."/>
            <person name="Submissions S."/>
        </authorList>
    </citation>
    <scope>NUCLEOTIDE SEQUENCE [LARGE SCALE GENOMIC DNA]</scope>
    <source>
        <strain evidence="13">RKEM611</strain>
    </source>
</reference>
<keyword evidence="5 9" id="KW-0963">Cytoplasm</keyword>
<dbReference type="GO" id="GO:0005737">
    <property type="term" value="C:cytoplasm"/>
    <property type="evidence" value="ECO:0007669"/>
    <property type="project" value="UniProtKB-SubCell"/>
</dbReference>
<keyword evidence="8 9" id="KW-0804">Transcription</keyword>
<dbReference type="Gene3D" id="1.10.10.10">
    <property type="entry name" value="Winged helix-like DNA-binding domain superfamily/Winged helix DNA-binding domain"/>
    <property type="match status" value="1"/>
</dbReference>
<gene>
    <name evidence="9" type="primary">argR</name>
    <name evidence="12" type="ORF">SAMN06296036_102124</name>
</gene>
<dbReference type="EMBL" id="FWZT01000002">
    <property type="protein sequence ID" value="SME94522.1"/>
    <property type="molecule type" value="Genomic_DNA"/>
</dbReference>
<dbReference type="PANTHER" id="PTHR34471">
    <property type="entry name" value="ARGININE REPRESSOR"/>
    <property type="match status" value="1"/>
</dbReference>
<evidence type="ECO:0000259" key="10">
    <source>
        <dbReference type="Pfam" id="PF01316"/>
    </source>
</evidence>
<sequence length="139" mass="15138">MSERDRLSVLADLIRKERISNQMELKEHLLAHGYETTQSSISRDLKKLGVVKVDGAYKTPSIAPGESSKVDRLDAVTAGDNMIVLRTGPGNANRAAVIIDRANLSGLLGTIAGDDTIFCAVANRQEQAKVLKKIFTLFE</sequence>
<keyword evidence="9" id="KW-0055">Arginine biosynthesis</keyword>
<dbReference type="UniPathway" id="UPA00068"/>
<keyword evidence="6 9" id="KW-0805">Transcription regulation</keyword>
<dbReference type="OrthoDB" id="7060358at2"/>
<dbReference type="SUPFAM" id="SSF55252">
    <property type="entry name" value="C-terminal domain of arginine repressor"/>
    <property type="match status" value="1"/>
</dbReference>
<evidence type="ECO:0000256" key="2">
    <source>
        <dbReference type="ARBA" id="ARBA00005040"/>
    </source>
</evidence>
<dbReference type="InterPro" id="IPR020900">
    <property type="entry name" value="Arg_repress_DNA-bd"/>
</dbReference>
<dbReference type="RefSeq" id="WP_132315514.1">
    <property type="nucleotide sequence ID" value="NZ_FWZT01000002.1"/>
</dbReference>
<dbReference type="InterPro" id="IPR036251">
    <property type="entry name" value="Arg_repress_C_sf"/>
</dbReference>
<dbReference type="InterPro" id="IPR020899">
    <property type="entry name" value="Arg_repress_C"/>
</dbReference>
<dbReference type="HAMAP" id="MF_00173">
    <property type="entry name" value="Arg_repressor"/>
    <property type="match status" value="1"/>
</dbReference>
<dbReference type="STRING" id="1513793.SAMN06296036_102124"/>
<keyword evidence="9" id="KW-0678">Repressor</keyword>
<keyword evidence="7 9" id="KW-0238">DNA-binding</keyword>
<comment type="function">
    <text evidence="9">Regulates arginine biosynthesis genes.</text>
</comment>
<dbReference type="Pfam" id="PF01316">
    <property type="entry name" value="Arg_repressor"/>
    <property type="match status" value="1"/>
</dbReference>
<comment type="subcellular location">
    <subcellularLocation>
        <location evidence="1 9">Cytoplasm</location>
    </subcellularLocation>
</comment>
<dbReference type="GO" id="GO:0003700">
    <property type="term" value="F:DNA-binding transcription factor activity"/>
    <property type="evidence" value="ECO:0007669"/>
    <property type="project" value="UniProtKB-UniRule"/>
</dbReference>
<evidence type="ECO:0000256" key="7">
    <source>
        <dbReference type="ARBA" id="ARBA00023125"/>
    </source>
</evidence>
<feature type="domain" description="Arginine repressor C-terminal" evidence="11">
    <location>
        <begin position="76"/>
        <end position="134"/>
    </location>
</feature>
<evidence type="ECO:0000256" key="9">
    <source>
        <dbReference type="HAMAP-Rule" id="MF_00173"/>
    </source>
</evidence>
<protein>
    <recommendedName>
        <fullName evidence="4 9">Arginine repressor</fullName>
    </recommendedName>
</protein>
<dbReference type="Pfam" id="PF02863">
    <property type="entry name" value="Arg_repressor_C"/>
    <property type="match status" value="1"/>
</dbReference>